<protein>
    <submittedName>
        <fullName evidence="2">Uncharacterized protein</fullName>
    </submittedName>
</protein>
<evidence type="ECO:0000256" key="1">
    <source>
        <dbReference type="SAM" id="MobiDB-lite"/>
    </source>
</evidence>
<sequence length="170" mass="18639">MSVEQPLDVPLEPLGLRPSGGADGPNAPEEFHNTDSLDLISITEPGIGQPGGSEPPLLRSAGQHKGDEWLRPPEGATRRGITRACIHKEREHDHSGSRLQSCLAQEHDHSGSRLQAALLRSRTNMELCVGRRKRDVSSAAASRQTESRLPPGHRRLHVHQNMRREATPAD</sequence>
<evidence type="ECO:0000313" key="2">
    <source>
        <dbReference type="EMBL" id="TNN36633.1"/>
    </source>
</evidence>
<comment type="caution">
    <text evidence="2">The sequence shown here is derived from an EMBL/GenBank/DDBJ whole genome shotgun (WGS) entry which is preliminary data.</text>
</comment>
<feature type="compositionally biased region" description="Basic residues" evidence="1">
    <location>
        <begin position="151"/>
        <end position="161"/>
    </location>
</feature>
<keyword evidence="3" id="KW-1185">Reference proteome</keyword>
<organism evidence="2 3">
    <name type="scientific">Liparis tanakae</name>
    <name type="common">Tanaka's snailfish</name>
    <dbReference type="NCBI Taxonomy" id="230148"/>
    <lineage>
        <taxon>Eukaryota</taxon>
        <taxon>Metazoa</taxon>
        <taxon>Chordata</taxon>
        <taxon>Craniata</taxon>
        <taxon>Vertebrata</taxon>
        <taxon>Euteleostomi</taxon>
        <taxon>Actinopterygii</taxon>
        <taxon>Neopterygii</taxon>
        <taxon>Teleostei</taxon>
        <taxon>Neoteleostei</taxon>
        <taxon>Acanthomorphata</taxon>
        <taxon>Eupercaria</taxon>
        <taxon>Perciformes</taxon>
        <taxon>Cottioidei</taxon>
        <taxon>Cottales</taxon>
        <taxon>Liparidae</taxon>
        <taxon>Liparis</taxon>
    </lineage>
</organism>
<name>A0A4Z2F706_9TELE</name>
<dbReference type="AlphaFoldDB" id="A0A4Z2F706"/>
<accession>A0A4Z2F706</accession>
<gene>
    <name evidence="2" type="ORF">EYF80_053211</name>
</gene>
<evidence type="ECO:0000313" key="3">
    <source>
        <dbReference type="Proteomes" id="UP000314294"/>
    </source>
</evidence>
<reference evidence="2 3" key="1">
    <citation type="submission" date="2019-03" db="EMBL/GenBank/DDBJ databases">
        <title>First draft genome of Liparis tanakae, snailfish: a comprehensive survey of snailfish specific genes.</title>
        <authorList>
            <person name="Kim W."/>
            <person name="Song I."/>
            <person name="Jeong J.-H."/>
            <person name="Kim D."/>
            <person name="Kim S."/>
            <person name="Ryu S."/>
            <person name="Song J.Y."/>
            <person name="Lee S.K."/>
        </authorList>
    </citation>
    <scope>NUCLEOTIDE SEQUENCE [LARGE SCALE GENOMIC DNA]</scope>
    <source>
        <tissue evidence="2">Muscle</tissue>
    </source>
</reference>
<feature type="region of interest" description="Disordered" evidence="1">
    <location>
        <begin position="130"/>
        <end position="170"/>
    </location>
</feature>
<feature type="compositionally biased region" description="Basic and acidic residues" evidence="1">
    <location>
        <begin position="86"/>
        <end position="96"/>
    </location>
</feature>
<dbReference type="EMBL" id="SRLO01001592">
    <property type="protein sequence ID" value="TNN36633.1"/>
    <property type="molecule type" value="Genomic_DNA"/>
</dbReference>
<proteinExistence type="predicted"/>
<feature type="region of interest" description="Disordered" evidence="1">
    <location>
        <begin position="1"/>
        <end position="110"/>
    </location>
</feature>
<dbReference type="Proteomes" id="UP000314294">
    <property type="component" value="Unassembled WGS sequence"/>
</dbReference>